<dbReference type="SUPFAM" id="SSF49899">
    <property type="entry name" value="Concanavalin A-like lectins/glucanases"/>
    <property type="match status" value="1"/>
</dbReference>
<dbReference type="GO" id="GO:0004553">
    <property type="term" value="F:hydrolase activity, hydrolyzing O-glycosyl compounds"/>
    <property type="evidence" value="ECO:0007669"/>
    <property type="project" value="InterPro"/>
</dbReference>
<keyword evidence="1" id="KW-0732">Signal</keyword>
<dbReference type="AlphaFoldDB" id="A0A250VTK8"/>
<protein>
    <recommendedName>
        <fullName evidence="2">GH16 domain-containing protein</fullName>
    </recommendedName>
</protein>
<organism evidence="3 4">
    <name type="scientific">Streptomyces olivochromogenes</name>
    <dbReference type="NCBI Taxonomy" id="1963"/>
    <lineage>
        <taxon>Bacteria</taxon>
        <taxon>Bacillati</taxon>
        <taxon>Actinomycetota</taxon>
        <taxon>Actinomycetes</taxon>
        <taxon>Kitasatosporales</taxon>
        <taxon>Streptomycetaceae</taxon>
        <taxon>Streptomyces</taxon>
    </lineage>
</organism>
<dbReference type="Proteomes" id="UP000217446">
    <property type="component" value="Unassembled WGS sequence"/>
</dbReference>
<dbReference type="Gene3D" id="2.60.120.200">
    <property type="match status" value="1"/>
</dbReference>
<reference evidence="4" key="1">
    <citation type="submission" date="2017-05" db="EMBL/GenBank/DDBJ databases">
        <title>Streptomyces olivochromogenes NBRC 3561 whole genome shotgun sequence.</title>
        <authorList>
            <person name="Dohra H."/>
            <person name="Kodani S."/>
        </authorList>
    </citation>
    <scope>NUCLEOTIDE SEQUENCE [LARGE SCALE GENOMIC DNA]</scope>
    <source>
        <strain evidence="4">NBRC 3561</strain>
    </source>
</reference>
<evidence type="ECO:0000259" key="2">
    <source>
        <dbReference type="PROSITE" id="PS51762"/>
    </source>
</evidence>
<accession>A0A250VTK8</accession>
<feature type="domain" description="GH16" evidence="2">
    <location>
        <begin position="21"/>
        <end position="274"/>
    </location>
</feature>
<keyword evidence="4" id="KW-1185">Reference proteome</keyword>
<name>A0A250VTK8_STROL</name>
<dbReference type="EMBL" id="BDQI01000034">
    <property type="protein sequence ID" value="GAX57310.1"/>
    <property type="molecule type" value="Genomic_DNA"/>
</dbReference>
<dbReference type="InterPro" id="IPR000757">
    <property type="entry name" value="Beta-glucanase-like"/>
</dbReference>
<dbReference type="RefSeq" id="WP_067382950.1">
    <property type="nucleotide sequence ID" value="NZ_BDQI01000034.1"/>
</dbReference>
<sequence>MRRILTTAALAAGLLLASLTAPTAAGSTPTWHLRYADGFNTPVAKGHFTDCNHAADTPKAYCGGLTGSVRAAWWTYPAGWPDTATQRNYPVGGYYDPATTLWISGGQLHIRMWRGASGPVHSATVVPKALMGQRYGRYEERWRVSKAATGYKSAHLLWPVTDSACPNCEIDFPEGNWTGSVNGYAHHLNSIGGDQDAYDARAKWTDWHTTVITWQPGSVTLTIDGRTAGHSTTAVPNTPMSWDIQNETALEGAAPKPNTSAQMDIEYVRGWTWS</sequence>
<proteinExistence type="predicted"/>
<dbReference type="STRING" id="1963.AQJ27_44925"/>
<dbReference type="InterPro" id="IPR013320">
    <property type="entry name" value="ConA-like_dom_sf"/>
</dbReference>
<evidence type="ECO:0000313" key="4">
    <source>
        <dbReference type="Proteomes" id="UP000217446"/>
    </source>
</evidence>
<gene>
    <name evidence="3" type="ORF">SO3561_08880</name>
</gene>
<feature type="chain" id="PRO_5039611359" description="GH16 domain-containing protein" evidence="1">
    <location>
        <begin position="24"/>
        <end position="274"/>
    </location>
</feature>
<dbReference type="CDD" id="cd00413">
    <property type="entry name" value="Glyco_hydrolase_16"/>
    <property type="match status" value="1"/>
</dbReference>
<evidence type="ECO:0000313" key="3">
    <source>
        <dbReference type="EMBL" id="GAX57310.1"/>
    </source>
</evidence>
<dbReference type="Pfam" id="PF00722">
    <property type="entry name" value="Glyco_hydro_16"/>
    <property type="match status" value="1"/>
</dbReference>
<dbReference type="GO" id="GO:0005975">
    <property type="term" value="P:carbohydrate metabolic process"/>
    <property type="evidence" value="ECO:0007669"/>
    <property type="project" value="InterPro"/>
</dbReference>
<dbReference type="PROSITE" id="PS51762">
    <property type="entry name" value="GH16_2"/>
    <property type="match status" value="1"/>
</dbReference>
<feature type="signal peptide" evidence="1">
    <location>
        <begin position="1"/>
        <end position="23"/>
    </location>
</feature>
<evidence type="ECO:0000256" key="1">
    <source>
        <dbReference type="SAM" id="SignalP"/>
    </source>
</evidence>
<comment type="caution">
    <text evidence="3">The sequence shown here is derived from an EMBL/GenBank/DDBJ whole genome shotgun (WGS) entry which is preliminary data.</text>
</comment>